<proteinExistence type="predicted"/>
<accession>A0AAW1QAM2</accession>
<dbReference type="PANTHER" id="PTHR33373">
    <property type="entry name" value="OS07G0479600 PROTEIN"/>
    <property type="match status" value="1"/>
</dbReference>
<name>A0AAW1QAM2_9CHLO</name>
<gene>
    <name evidence="3" type="ORF">WJX74_011091</name>
</gene>
<keyword evidence="4" id="KW-1185">Reference proteome</keyword>
<organism evidence="3 4">
    <name type="scientific">Apatococcus lobatus</name>
    <dbReference type="NCBI Taxonomy" id="904363"/>
    <lineage>
        <taxon>Eukaryota</taxon>
        <taxon>Viridiplantae</taxon>
        <taxon>Chlorophyta</taxon>
        <taxon>core chlorophytes</taxon>
        <taxon>Trebouxiophyceae</taxon>
        <taxon>Chlorellales</taxon>
        <taxon>Chlorellaceae</taxon>
        <taxon>Apatococcus</taxon>
    </lineage>
</organism>
<protein>
    <recommendedName>
        <fullName evidence="2">Gag1-like clamp domain-containing protein</fullName>
    </recommendedName>
</protein>
<dbReference type="Pfam" id="PF13259">
    <property type="entry name" value="clamp_Gag1-like"/>
    <property type="match status" value="1"/>
</dbReference>
<dbReference type="AlphaFoldDB" id="A0AAW1QAM2"/>
<comment type="caution">
    <text evidence="3">The sequence shown here is derived from an EMBL/GenBank/DDBJ whole genome shotgun (WGS) entry which is preliminary data.</text>
</comment>
<dbReference type="Proteomes" id="UP001438707">
    <property type="component" value="Unassembled WGS sequence"/>
</dbReference>
<evidence type="ECO:0000313" key="4">
    <source>
        <dbReference type="Proteomes" id="UP001438707"/>
    </source>
</evidence>
<dbReference type="InterPro" id="IPR025124">
    <property type="entry name" value="Gag1-like_clamp"/>
</dbReference>
<feature type="region of interest" description="Disordered" evidence="1">
    <location>
        <begin position="1"/>
        <end position="32"/>
    </location>
</feature>
<dbReference type="EMBL" id="JALJOS010000059">
    <property type="protein sequence ID" value="KAK9818612.1"/>
    <property type="molecule type" value="Genomic_DNA"/>
</dbReference>
<evidence type="ECO:0000256" key="1">
    <source>
        <dbReference type="SAM" id="MobiDB-lite"/>
    </source>
</evidence>
<evidence type="ECO:0000313" key="3">
    <source>
        <dbReference type="EMBL" id="KAK9818612.1"/>
    </source>
</evidence>
<evidence type="ECO:0000259" key="2">
    <source>
        <dbReference type="Pfam" id="PF13259"/>
    </source>
</evidence>
<reference evidence="3 4" key="1">
    <citation type="journal article" date="2024" name="Nat. Commun.">
        <title>Phylogenomics reveals the evolutionary origins of lichenization in chlorophyte algae.</title>
        <authorList>
            <person name="Puginier C."/>
            <person name="Libourel C."/>
            <person name="Otte J."/>
            <person name="Skaloud P."/>
            <person name="Haon M."/>
            <person name="Grisel S."/>
            <person name="Petersen M."/>
            <person name="Berrin J.G."/>
            <person name="Delaux P.M."/>
            <person name="Dal Grande F."/>
            <person name="Keller J."/>
        </authorList>
    </citation>
    <scope>NUCLEOTIDE SEQUENCE [LARGE SCALE GENOMIC DNA]</scope>
    <source>
        <strain evidence="3 4">SAG 2145</strain>
    </source>
</reference>
<sequence length="100" mass="11119">MTQSGNDRAQPVQGQDEPLPRAQDLAQPQATGTETFQAVRQAWVGSEQAVSSLTPSSVIGNDVTYEQLLSTHEPFPQRIPLAEMIEFLVEFWIQDGLYDD</sequence>
<feature type="domain" description="Gag1-like clamp" evidence="2">
    <location>
        <begin position="64"/>
        <end position="99"/>
    </location>
</feature>
<dbReference type="PANTHER" id="PTHR33373:SF1">
    <property type="entry name" value="DUF4050 DOMAIN-CONTAINING PROTEIN"/>
    <property type="match status" value="1"/>
</dbReference>